<dbReference type="PANTHER" id="PTHR42673:SF4">
    <property type="entry name" value="MALEYLACETOACETATE ISOMERASE"/>
    <property type="match status" value="1"/>
</dbReference>
<reference evidence="2 3" key="1">
    <citation type="submission" date="2020-08" db="EMBL/GenBank/DDBJ databases">
        <title>Genomic Encyclopedia of Type Strains, Phase IV (KMG-IV): sequencing the most valuable type-strain genomes for metagenomic binning, comparative biology and taxonomic classification.</title>
        <authorList>
            <person name="Goeker M."/>
        </authorList>
    </citation>
    <scope>NUCLEOTIDE SEQUENCE [LARGE SCALE GENOMIC DNA]</scope>
    <source>
        <strain evidence="2 3">DSM 26723</strain>
    </source>
</reference>
<evidence type="ECO:0000313" key="2">
    <source>
        <dbReference type="EMBL" id="MBB6094823.1"/>
    </source>
</evidence>
<dbReference type="CDD" id="cd03043">
    <property type="entry name" value="GST_N_1"/>
    <property type="match status" value="1"/>
</dbReference>
<evidence type="ECO:0000259" key="1">
    <source>
        <dbReference type="PROSITE" id="PS50404"/>
    </source>
</evidence>
<dbReference type="EMBL" id="JACHHZ010000004">
    <property type="protein sequence ID" value="MBB6094823.1"/>
    <property type="molecule type" value="Genomic_DNA"/>
</dbReference>
<accession>A0A841HPX9</accession>
<proteinExistence type="predicted"/>
<dbReference type="EC" id="2.5.1.18" evidence="2"/>
<dbReference type="GO" id="GO:0006559">
    <property type="term" value="P:L-phenylalanine catabolic process"/>
    <property type="evidence" value="ECO:0007669"/>
    <property type="project" value="TreeGrafter"/>
</dbReference>
<name>A0A841HPX9_9GAMM</name>
<dbReference type="SUPFAM" id="SSF52833">
    <property type="entry name" value="Thioredoxin-like"/>
    <property type="match status" value="1"/>
</dbReference>
<keyword evidence="2" id="KW-0808">Transferase</keyword>
<dbReference type="AlphaFoldDB" id="A0A841HPX9"/>
<sequence>MLSLVIGNKQLSSWSLRPWLVLRHLEIAFREIPLTLDVPSFGPAIQQYSAAGRVPVLVDGDLGIWDSLAIIEYLHEKSAGRAWPSDPAQRAHARSISAEMHSGFAALRQSWPLQAATTGLRVPLSPEGRKDVARIDELWQDCRRRHRNAGPWLFGKWSAADAFYAPVVLRFRSYGASVSEVSAAYVSQTLADPSLIEWIAAAEEEIAA</sequence>
<protein>
    <submittedName>
        <fullName evidence="2">Glutathione S-transferase</fullName>
        <ecNumber evidence="2">2.5.1.18</ecNumber>
    </submittedName>
</protein>
<dbReference type="PANTHER" id="PTHR42673">
    <property type="entry name" value="MALEYLACETOACETATE ISOMERASE"/>
    <property type="match status" value="1"/>
</dbReference>
<organism evidence="2 3">
    <name type="scientific">Povalibacter uvarum</name>
    <dbReference type="NCBI Taxonomy" id="732238"/>
    <lineage>
        <taxon>Bacteria</taxon>
        <taxon>Pseudomonadati</taxon>
        <taxon>Pseudomonadota</taxon>
        <taxon>Gammaproteobacteria</taxon>
        <taxon>Steroidobacterales</taxon>
        <taxon>Steroidobacteraceae</taxon>
        <taxon>Povalibacter</taxon>
    </lineage>
</organism>
<dbReference type="SUPFAM" id="SSF47616">
    <property type="entry name" value="GST C-terminal domain-like"/>
    <property type="match status" value="1"/>
</dbReference>
<comment type="caution">
    <text evidence="2">The sequence shown here is derived from an EMBL/GenBank/DDBJ whole genome shotgun (WGS) entry which is preliminary data.</text>
</comment>
<dbReference type="Proteomes" id="UP000588068">
    <property type="component" value="Unassembled WGS sequence"/>
</dbReference>
<dbReference type="Pfam" id="PF13409">
    <property type="entry name" value="GST_N_2"/>
    <property type="match status" value="1"/>
</dbReference>
<evidence type="ECO:0000313" key="3">
    <source>
        <dbReference type="Proteomes" id="UP000588068"/>
    </source>
</evidence>
<dbReference type="CDD" id="cd03194">
    <property type="entry name" value="GST_C_3"/>
    <property type="match status" value="1"/>
</dbReference>
<dbReference type="InterPro" id="IPR036282">
    <property type="entry name" value="Glutathione-S-Trfase_C_sf"/>
</dbReference>
<dbReference type="GO" id="GO:0006749">
    <property type="term" value="P:glutathione metabolic process"/>
    <property type="evidence" value="ECO:0007669"/>
    <property type="project" value="TreeGrafter"/>
</dbReference>
<keyword evidence="3" id="KW-1185">Reference proteome</keyword>
<gene>
    <name evidence="2" type="ORF">HNQ60_003710</name>
</gene>
<dbReference type="InterPro" id="IPR004045">
    <property type="entry name" value="Glutathione_S-Trfase_N"/>
</dbReference>
<dbReference type="GO" id="GO:0016034">
    <property type="term" value="F:maleylacetoacetate isomerase activity"/>
    <property type="evidence" value="ECO:0007669"/>
    <property type="project" value="TreeGrafter"/>
</dbReference>
<dbReference type="InterPro" id="IPR036249">
    <property type="entry name" value="Thioredoxin-like_sf"/>
</dbReference>
<dbReference type="PROSITE" id="PS50404">
    <property type="entry name" value="GST_NTER"/>
    <property type="match status" value="1"/>
</dbReference>
<dbReference type="Gene3D" id="1.20.1050.10">
    <property type="match status" value="1"/>
</dbReference>
<dbReference type="RefSeq" id="WP_184334220.1">
    <property type="nucleotide sequence ID" value="NZ_JACHHZ010000004.1"/>
</dbReference>
<feature type="domain" description="GST N-terminal" evidence="1">
    <location>
        <begin position="2"/>
        <end position="82"/>
    </location>
</feature>
<dbReference type="GO" id="GO:0004364">
    <property type="term" value="F:glutathione transferase activity"/>
    <property type="evidence" value="ECO:0007669"/>
    <property type="project" value="UniProtKB-EC"/>
</dbReference>
<dbReference type="Gene3D" id="3.40.30.10">
    <property type="entry name" value="Glutaredoxin"/>
    <property type="match status" value="1"/>
</dbReference>